<dbReference type="EMBL" id="JAPWTJ010002654">
    <property type="protein sequence ID" value="KAJ8965241.1"/>
    <property type="molecule type" value="Genomic_DNA"/>
</dbReference>
<keyword evidence="3" id="KW-1185">Reference proteome</keyword>
<organism evidence="2 3">
    <name type="scientific">Molorchus minor</name>
    <dbReference type="NCBI Taxonomy" id="1323400"/>
    <lineage>
        <taxon>Eukaryota</taxon>
        <taxon>Metazoa</taxon>
        <taxon>Ecdysozoa</taxon>
        <taxon>Arthropoda</taxon>
        <taxon>Hexapoda</taxon>
        <taxon>Insecta</taxon>
        <taxon>Pterygota</taxon>
        <taxon>Neoptera</taxon>
        <taxon>Endopterygota</taxon>
        <taxon>Coleoptera</taxon>
        <taxon>Polyphaga</taxon>
        <taxon>Cucujiformia</taxon>
        <taxon>Chrysomeloidea</taxon>
        <taxon>Cerambycidae</taxon>
        <taxon>Lamiinae</taxon>
        <taxon>Monochamini</taxon>
        <taxon>Molorchus</taxon>
    </lineage>
</organism>
<feature type="signal peptide" evidence="1">
    <location>
        <begin position="1"/>
        <end position="24"/>
    </location>
</feature>
<gene>
    <name evidence="2" type="ORF">NQ317_006207</name>
</gene>
<dbReference type="Proteomes" id="UP001162164">
    <property type="component" value="Unassembled WGS sequence"/>
</dbReference>
<feature type="chain" id="PRO_5046810935" evidence="1">
    <location>
        <begin position="25"/>
        <end position="125"/>
    </location>
</feature>
<sequence length="125" mass="14436">MNMFIIIFSVLGTIIFNLPSSCYGISVAEGGKVNCERWSNVQEHDKIELNGRLRRNTGLTPRSYGGRPGYARRHNIEFSFARRVKNPRCINKPYILTNLQFLLLPFVGILQRCFGCRSRWRIGEL</sequence>
<comment type="caution">
    <text evidence="2">The sequence shown here is derived from an EMBL/GenBank/DDBJ whole genome shotgun (WGS) entry which is preliminary data.</text>
</comment>
<name>A0ABQ9ITH6_9CUCU</name>
<proteinExistence type="predicted"/>
<reference evidence="2" key="1">
    <citation type="journal article" date="2023" name="Insect Mol. Biol.">
        <title>Genome sequencing provides insights into the evolution of gene families encoding plant cell wall-degrading enzymes in longhorned beetles.</title>
        <authorList>
            <person name="Shin N.R."/>
            <person name="Okamura Y."/>
            <person name="Kirsch R."/>
            <person name="Pauchet Y."/>
        </authorList>
    </citation>
    <scope>NUCLEOTIDE SEQUENCE</scope>
    <source>
        <strain evidence="2">MMC_N1</strain>
    </source>
</reference>
<evidence type="ECO:0000313" key="3">
    <source>
        <dbReference type="Proteomes" id="UP001162164"/>
    </source>
</evidence>
<keyword evidence="1" id="KW-0732">Signal</keyword>
<evidence type="ECO:0000256" key="1">
    <source>
        <dbReference type="SAM" id="SignalP"/>
    </source>
</evidence>
<accession>A0ABQ9ITH6</accession>
<evidence type="ECO:0000313" key="2">
    <source>
        <dbReference type="EMBL" id="KAJ8965241.1"/>
    </source>
</evidence>
<protein>
    <submittedName>
        <fullName evidence="2">Uncharacterized protein</fullName>
    </submittedName>
</protein>